<comment type="caution">
    <text evidence="4">The sequence shown here is derived from an EMBL/GenBank/DDBJ whole genome shotgun (WGS) entry which is preliminary data.</text>
</comment>
<evidence type="ECO:0000313" key="4">
    <source>
        <dbReference type="EMBL" id="KAK7092120.1"/>
    </source>
</evidence>
<name>A0AAN9G315_9CAEN</name>
<dbReference type="AlphaFoldDB" id="A0AAN9G315"/>
<dbReference type="Gene3D" id="1.10.238.10">
    <property type="entry name" value="EF-hand"/>
    <property type="match status" value="2"/>
</dbReference>
<keyword evidence="2" id="KW-0106">Calcium</keyword>
<evidence type="ECO:0000313" key="5">
    <source>
        <dbReference type="Proteomes" id="UP001374579"/>
    </source>
</evidence>
<accession>A0AAN9G315</accession>
<dbReference type="InterPro" id="IPR018247">
    <property type="entry name" value="EF_Hand_1_Ca_BS"/>
</dbReference>
<evidence type="ECO:0000256" key="1">
    <source>
        <dbReference type="ARBA" id="ARBA00022737"/>
    </source>
</evidence>
<evidence type="ECO:0000259" key="3">
    <source>
        <dbReference type="PROSITE" id="PS50222"/>
    </source>
</evidence>
<feature type="domain" description="EF-hand" evidence="3">
    <location>
        <begin position="86"/>
        <end position="121"/>
    </location>
</feature>
<sequence>MAQVNDLGLTEEQMQKVKRAFRMLDANGNGMISTAELRQAAQVLGYNPTRKEAEQMVNTVDNDRNGQIDFKEFASMMRDRYGALEYQEMVVRDAFKQLDRDGSGFVDYEELRLALAEKGEEPISDEQFQRIIGELDVNQDGKIDYAELSQKMCTPI</sequence>
<protein>
    <recommendedName>
        <fullName evidence="3">EF-hand domain-containing protein</fullName>
    </recommendedName>
</protein>
<keyword evidence="5" id="KW-1185">Reference proteome</keyword>
<dbReference type="PANTHER" id="PTHR23048">
    <property type="entry name" value="MYOSIN LIGHT CHAIN 1, 3"/>
    <property type="match status" value="1"/>
</dbReference>
<dbReference type="PROSITE" id="PS50222">
    <property type="entry name" value="EF_HAND_2"/>
    <property type="match status" value="4"/>
</dbReference>
<dbReference type="SMART" id="SM00054">
    <property type="entry name" value="EFh"/>
    <property type="match status" value="4"/>
</dbReference>
<gene>
    <name evidence="4" type="ORF">V1264_009720</name>
</gene>
<feature type="domain" description="EF-hand" evidence="3">
    <location>
        <begin position="123"/>
        <end position="156"/>
    </location>
</feature>
<dbReference type="PROSITE" id="PS00018">
    <property type="entry name" value="EF_HAND_1"/>
    <property type="match status" value="4"/>
</dbReference>
<dbReference type="InterPro" id="IPR011992">
    <property type="entry name" value="EF-hand-dom_pair"/>
</dbReference>
<proteinExistence type="predicted"/>
<dbReference type="Pfam" id="PF13499">
    <property type="entry name" value="EF-hand_7"/>
    <property type="match status" value="2"/>
</dbReference>
<feature type="domain" description="EF-hand" evidence="3">
    <location>
        <begin position="12"/>
        <end position="47"/>
    </location>
</feature>
<dbReference type="EMBL" id="JBAMIC010000022">
    <property type="protein sequence ID" value="KAK7092120.1"/>
    <property type="molecule type" value="Genomic_DNA"/>
</dbReference>
<dbReference type="InterPro" id="IPR002048">
    <property type="entry name" value="EF_hand_dom"/>
</dbReference>
<organism evidence="4 5">
    <name type="scientific">Littorina saxatilis</name>
    <dbReference type="NCBI Taxonomy" id="31220"/>
    <lineage>
        <taxon>Eukaryota</taxon>
        <taxon>Metazoa</taxon>
        <taxon>Spiralia</taxon>
        <taxon>Lophotrochozoa</taxon>
        <taxon>Mollusca</taxon>
        <taxon>Gastropoda</taxon>
        <taxon>Caenogastropoda</taxon>
        <taxon>Littorinimorpha</taxon>
        <taxon>Littorinoidea</taxon>
        <taxon>Littorinidae</taxon>
        <taxon>Littorina</taxon>
    </lineage>
</organism>
<dbReference type="Proteomes" id="UP001374579">
    <property type="component" value="Unassembled WGS sequence"/>
</dbReference>
<dbReference type="FunFam" id="1.10.238.10:FF:000178">
    <property type="entry name" value="Calmodulin-2 A"/>
    <property type="match status" value="1"/>
</dbReference>
<dbReference type="GO" id="GO:0016460">
    <property type="term" value="C:myosin II complex"/>
    <property type="evidence" value="ECO:0007669"/>
    <property type="project" value="TreeGrafter"/>
</dbReference>
<dbReference type="CDD" id="cd00051">
    <property type="entry name" value="EFh"/>
    <property type="match status" value="1"/>
</dbReference>
<feature type="domain" description="EF-hand" evidence="3">
    <location>
        <begin position="48"/>
        <end position="83"/>
    </location>
</feature>
<dbReference type="PANTHER" id="PTHR23048:SF0">
    <property type="entry name" value="CALMODULIN LIKE 3"/>
    <property type="match status" value="1"/>
</dbReference>
<dbReference type="GO" id="GO:0005509">
    <property type="term" value="F:calcium ion binding"/>
    <property type="evidence" value="ECO:0007669"/>
    <property type="project" value="InterPro"/>
</dbReference>
<dbReference type="InterPro" id="IPR050230">
    <property type="entry name" value="CALM/Myosin/TropC-like"/>
</dbReference>
<keyword evidence="1" id="KW-0677">Repeat</keyword>
<dbReference type="SUPFAM" id="SSF47473">
    <property type="entry name" value="EF-hand"/>
    <property type="match status" value="1"/>
</dbReference>
<reference evidence="4 5" key="1">
    <citation type="submission" date="2024-02" db="EMBL/GenBank/DDBJ databases">
        <title>Chromosome-scale genome assembly of the rough periwinkle Littorina saxatilis.</title>
        <authorList>
            <person name="De Jode A."/>
            <person name="Faria R."/>
            <person name="Formenti G."/>
            <person name="Sims Y."/>
            <person name="Smith T.P."/>
            <person name="Tracey A."/>
            <person name="Wood J.M.D."/>
            <person name="Zagrodzka Z.B."/>
            <person name="Johannesson K."/>
            <person name="Butlin R.K."/>
            <person name="Leder E.H."/>
        </authorList>
    </citation>
    <scope>NUCLEOTIDE SEQUENCE [LARGE SCALE GENOMIC DNA]</scope>
    <source>
        <strain evidence="4">Snail1</strain>
        <tissue evidence="4">Muscle</tissue>
    </source>
</reference>
<evidence type="ECO:0000256" key="2">
    <source>
        <dbReference type="ARBA" id="ARBA00022837"/>
    </source>
</evidence>